<dbReference type="Proteomes" id="UP000250003">
    <property type="component" value="Chromosome"/>
</dbReference>
<dbReference type="Pfam" id="PF00535">
    <property type="entry name" value="Glycos_transf_2"/>
    <property type="match status" value="1"/>
</dbReference>
<dbReference type="SUPFAM" id="SSF53448">
    <property type="entry name" value="Nucleotide-diphospho-sugar transferases"/>
    <property type="match status" value="1"/>
</dbReference>
<accession>A0A2Z4U7D9</accession>
<name>A0A2Z4U7D9_9FIRM</name>
<evidence type="ECO:0000313" key="4">
    <source>
        <dbReference type="Proteomes" id="UP000250003"/>
    </source>
</evidence>
<dbReference type="InterPro" id="IPR029044">
    <property type="entry name" value="Nucleotide-diphossugar_trans"/>
</dbReference>
<proteinExistence type="inferred from homology"/>
<evidence type="ECO:0000256" key="1">
    <source>
        <dbReference type="ARBA" id="ARBA00006739"/>
    </source>
</evidence>
<protein>
    <recommendedName>
        <fullName evidence="2">Glycosyltransferase 2-like domain-containing protein</fullName>
    </recommendedName>
</protein>
<dbReference type="InterPro" id="IPR001173">
    <property type="entry name" value="Glyco_trans_2-like"/>
</dbReference>
<organism evidence="3 4">
    <name type="scientific">Blautia argi</name>
    <dbReference type="NCBI Taxonomy" id="1912897"/>
    <lineage>
        <taxon>Bacteria</taxon>
        <taxon>Bacillati</taxon>
        <taxon>Bacillota</taxon>
        <taxon>Clostridia</taxon>
        <taxon>Lachnospirales</taxon>
        <taxon>Lachnospiraceae</taxon>
        <taxon>Blautia</taxon>
    </lineage>
</organism>
<dbReference type="RefSeq" id="WP_111917813.1">
    <property type="nucleotide sequence ID" value="NZ_CP030280.1"/>
</dbReference>
<dbReference type="OrthoDB" id="9785185at2"/>
<dbReference type="PANTHER" id="PTHR43685:SF11">
    <property type="entry name" value="GLYCOSYLTRANSFERASE TAGX-RELATED"/>
    <property type="match status" value="1"/>
</dbReference>
<comment type="similarity">
    <text evidence="1">Belongs to the glycosyltransferase 2 family.</text>
</comment>
<dbReference type="Gene3D" id="3.90.550.10">
    <property type="entry name" value="Spore Coat Polysaccharide Biosynthesis Protein SpsA, Chain A"/>
    <property type="match status" value="1"/>
</dbReference>
<dbReference type="PANTHER" id="PTHR43685">
    <property type="entry name" value="GLYCOSYLTRANSFERASE"/>
    <property type="match status" value="1"/>
</dbReference>
<dbReference type="EMBL" id="CP030280">
    <property type="protein sequence ID" value="AWY96962.1"/>
    <property type="molecule type" value="Genomic_DNA"/>
</dbReference>
<keyword evidence="4" id="KW-1185">Reference proteome</keyword>
<evidence type="ECO:0000313" key="3">
    <source>
        <dbReference type="EMBL" id="AWY96962.1"/>
    </source>
</evidence>
<gene>
    <name evidence="3" type="ORF">DQQ01_00985</name>
</gene>
<feature type="domain" description="Glycosyltransferase 2-like" evidence="2">
    <location>
        <begin position="12"/>
        <end position="173"/>
    </location>
</feature>
<evidence type="ECO:0000259" key="2">
    <source>
        <dbReference type="Pfam" id="PF00535"/>
    </source>
</evidence>
<dbReference type="InterPro" id="IPR050834">
    <property type="entry name" value="Glycosyltransf_2"/>
</dbReference>
<reference evidence="4" key="1">
    <citation type="submission" date="2018-06" db="EMBL/GenBank/DDBJ databases">
        <title>Description of Blautia argi sp. nov., a new anaerobic isolated from dog feces.</title>
        <authorList>
            <person name="Chang Y.-H."/>
            <person name="Paek J."/>
            <person name="Shin Y."/>
        </authorList>
    </citation>
    <scope>NUCLEOTIDE SEQUENCE [LARGE SCALE GENOMIC DNA]</scope>
    <source>
        <strain evidence="4">KCTC 15426</strain>
    </source>
</reference>
<dbReference type="KEGG" id="blau:DQQ01_00985"/>
<sequence length="308" mass="35737">MERETVYNPSISVIIPVYNTGILVYRMIKCLEQQTFQNFEVILVNDGSTDDSQNICEKIVRNKPNYFLFAQNNQGAFAARNLGLEKSKGQYIAFLDADDVIDKNYLEVLFKYCRHAEIAVCDIAVYRKNMETFRFTSSDSRITQSQALNKLLIRQEINSGPCGKLFQRKIIQDIKFPPLRVYEDILFVMEAFCKSKQIAITNETTYYYIQEDTGTMGNNRKSPSLDIVTATAEIMKFITSRSDLEAKCFYITISHLFQYALPLTISNQYKECEFTWKTRKTLHKIYETNFKMQCNTVEGESIILFICT</sequence>
<dbReference type="AlphaFoldDB" id="A0A2Z4U7D9"/>
<dbReference type="CDD" id="cd00761">
    <property type="entry name" value="Glyco_tranf_GTA_type"/>
    <property type="match status" value="1"/>
</dbReference>